<reference evidence="1 2" key="1">
    <citation type="journal article" date="2013" name="Curr. Biol.">
        <title>The Genome of the Foraminiferan Reticulomyxa filosa.</title>
        <authorList>
            <person name="Glockner G."/>
            <person name="Hulsmann N."/>
            <person name="Schleicher M."/>
            <person name="Noegel A.A."/>
            <person name="Eichinger L."/>
            <person name="Gallinger C."/>
            <person name="Pawlowski J."/>
            <person name="Sierra R."/>
            <person name="Euteneuer U."/>
            <person name="Pillet L."/>
            <person name="Moustafa A."/>
            <person name="Platzer M."/>
            <person name="Groth M."/>
            <person name="Szafranski K."/>
            <person name="Schliwa M."/>
        </authorList>
    </citation>
    <scope>NUCLEOTIDE SEQUENCE [LARGE SCALE GENOMIC DNA]</scope>
</reference>
<name>X6M7C7_RETFI</name>
<accession>X6M7C7</accession>
<dbReference type="Proteomes" id="UP000023152">
    <property type="component" value="Unassembled WGS sequence"/>
</dbReference>
<evidence type="ECO:0000313" key="1">
    <source>
        <dbReference type="EMBL" id="ETO09556.1"/>
    </source>
</evidence>
<evidence type="ECO:0008006" key="3">
    <source>
        <dbReference type="Google" id="ProtNLM"/>
    </source>
</evidence>
<comment type="caution">
    <text evidence="1">The sequence shown here is derived from an EMBL/GenBank/DDBJ whole genome shotgun (WGS) entry which is preliminary data.</text>
</comment>
<evidence type="ECO:0000313" key="2">
    <source>
        <dbReference type="Proteomes" id="UP000023152"/>
    </source>
</evidence>
<dbReference type="InterPro" id="IPR021440">
    <property type="entry name" value="DUF3089"/>
</dbReference>
<dbReference type="OrthoDB" id="10267668at2759"/>
<gene>
    <name evidence="1" type="ORF">RFI_27821</name>
</gene>
<dbReference type="ESTHER" id="retfi-x6m7c7">
    <property type="family name" value="Duf_3089"/>
</dbReference>
<dbReference type="EMBL" id="ASPP01024006">
    <property type="protein sequence ID" value="ETO09556.1"/>
    <property type="molecule type" value="Genomic_DNA"/>
</dbReference>
<dbReference type="AlphaFoldDB" id="X6M7C7"/>
<organism evidence="1 2">
    <name type="scientific">Reticulomyxa filosa</name>
    <dbReference type="NCBI Taxonomy" id="46433"/>
    <lineage>
        <taxon>Eukaryota</taxon>
        <taxon>Sar</taxon>
        <taxon>Rhizaria</taxon>
        <taxon>Retaria</taxon>
        <taxon>Foraminifera</taxon>
        <taxon>Monothalamids</taxon>
        <taxon>Reticulomyxidae</taxon>
        <taxon>Reticulomyxa</taxon>
    </lineage>
</organism>
<proteinExistence type="predicted"/>
<protein>
    <recommendedName>
        <fullName evidence="3">DUF3089 domain-containing protein</fullName>
    </recommendedName>
</protein>
<keyword evidence="2" id="KW-1185">Reference proteome</keyword>
<sequence>MGCVASSKDITEELSYSKESNWIMAGTIVRPHNIYPGEFSNYTTEDKQDLPQSDNQKLANCDAFYVHWRSLLNCEPKEEANIRKEIEMHASVFNNCCRIYAPNFRSASDASDMSGINVAYNDIKKAFDHFLMYWSSTRPFIVAGEGQGSYLLLKLIQEQILSGNTDRANDLRKRIVCAYLPGCPVLPSDINSDNHLIEGQNPDDIKCVVSWCTDYGTDKSTISPCHYFFPGVSRPYQGNSIVLDDDKKEEGLVMVNPLTWKYPEDCPPRANKGSISFLGGVLYQKVCGASPIDKGGCIRVVYDNDHTYDTTNPLECQSDYLPFWMSIRINSALRLQQWSDKQNHRS</sequence>
<dbReference type="Pfam" id="PF11288">
    <property type="entry name" value="DUF3089"/>
    <property type="match status" value="1"/>
</dbReference>